<dbReference type="Proteomes" id="UP000680865">
    <property type="component" value="Unassembled WGS sequence"/>
</dbReference>
<organism evidence="2 3">
    <name type="scientific">Winogradskya consettensis</name>
    <dbReference type="NCBI Taxonomy" id="113560"/>
    <lineage>
        <taxon>Bacteria</taxon>
        <taxon>Bacillati</taxon>
        <taxon>Actinomycetota</taxon>
        <taxon>Actinomycetes</taxon>
        <taxon>Micromonosporales</taxon>
        <taxon>Micromonosporaceae</taxon>
        <taxon>Winogradskya</taxon>
    </lineage>
</organism>
<accession>A0A919VUJ8</accession>
<dbReference type="EMBL" id="BOQP01000027">
    <property type="protein sequence ID" value="GIM76362.1"/>
    <property type="molecule type" value="Genomic_DNA"/>
</dbReference>
<name>A0A919VUJ8_9ACTN</name>
<sequence>MHPGRHLGCLRVDQADDRRRAQARDAFVDLAFPLEIRQPLEQREDHQGTVLGSRECGLFQGMGDGHQGSLGQPSHGRILGHGPTMGTPARPRIR</sequence>
<dbReference type="AlphaFoldDB" id="A0A919VUJ8"/>
<proteinExistence type="predicted"/>
<evidence type="ECO:0000256" key="1">
    <source>
        <dbReference type="SAM" id="MobiDB-lite"/>
    </source>
</evidence>
<evidence type="ECO:0000313" key="3">
    <source>
        <dbReference type="Proteomes" id="UP000680865"/>
    </source>
</evidence>
<feature type="region of interest" description="Disordered" evidence="1">
    <location>
        <begin position="58"/>
        <end position="94"/>
    </location>
</feature>
<keyword evidence="3" id="KW-1185">Reference proteome</keyword>
<gene>
    <name evidence="2" type="ORF">Aco04nite_50050</name>
</gene>
<reference evidence="2" key="1">
    <citation type="submission" date="2021-03" db="EMBL/GenBank/DDBJ databases">
        <title>Whole genome shotgun sequence of Actinoplanes consettensis NBRC 14913.</title>
        <authorList>
            <person name="Komaki H."/>
            <person name="Tamura T."/>
        </authorList>
    </citation>
    <scope>NUCLEOTIDE SEQUENCE</scope>
    <source>
        <strain evidence="2">NBRC 14913</strain>
    </source>
</reference>
<comment type="caution">
    <text evidence="2">The sequence shown here is derived from an EMBL/GenBank/DDBJ whole genome shotgun (WGS) entry which is preliminary data.</text>
</comment>
<protein>
    <submittedName>
        <fullName evidence="2">Uncharacterized protein</fullName>
    </submittedName>
</protein>
<evidence type="ECO:0000313" key="2">
    <source>
        <dbReference type="EMBL" id="GIM76362.1"/>
    </source>
</evidence>